<evidence type="ECO:0000256" key="1">
    <source>
        <dbReference type="SAM" id="MobiDB-lite"/>
    </source>
</evidence>
<reference evidence="2" key="1">
    <citation type="submission" date="2021-01" db="EMBL/GenBank/DDBJ databases">
        <authorList>
            <person name="Corre E."/>
            <person name="Pelletier E."/>
            <person name="Niang G."/>
            <person name="Scheremetjew M."/>
            <person name="Finn R."/>
            <person name="Kale V."/>
            <person name="Holt S."/>
            <person name="Cochrane G."/>
            <person name="Meng A."/>
            <person name="Brown T."/>
            <person name="Cohen L."/>
        </authorList>
    </citation>
    <scope>NUCLEOTIDE SEQUENCE</scope>
    <source>
        <strain evidence="2">CCMP147</strain>
    </source>
</reference>
<name>A0A7R9VZR3_9STRA</name>
<accession>A0A7R9VZR3</accession>
<gene>
    <name evidence="2" type="ORF">TDUB1175_LOCUS9090</name>
</gene>
<sequence length="134" mass="14569">MTRSTAKGAPETVSMARDRGPLPEDDATSYALSLPPNQRRAKSGCYIVRCARCSGGGSCPVACAYNLSCGDIVWPGISTVPFLCFMALFFQENRGHYLNIKGDTMVVKVDEERETLACYERGCGGPCCYCERSC</sequence>
<dbReference type="EMBL" id="HBED01018203">
    <property type="protein sequence ID" value="CAD8308961.1"/>
    <property type="molecule type" value="Transcribed_RNA"/>
</dbReference>
<proteinExistence type="predicted"/>
<evidence type="ECO:0000313" key="2">
    <source>
        <dbReference type="EMBL" id="CAD8308961.1"/>
    </source>
</evidence>
<feature type="region of interest" description="Disordered" evidence="1">
    <location>
        <begin position="1"/>
        <end position="24"/>
    </location>
</feature>
<organism evidence="2">
    <name type="scientific">Pseudictyota dubia</name>
    <dbReference type="NCBI Taxonomy" id="2749911"/>
    <lineage>
        <taxon>Eukaryota</taxon>
        <taxon>Sar</taxon>
        <taxon>Stramenopiles</taxon>
        <taxon>Ochrophyta</taxon>
        <taxon>Bacillariophyta</taxon>
        <taxon>Mediophyceae</taxon>
        <taxon>Biddulphiophycidae</taxon>
        <taxon>Eupodiscales</taxon>
        <taxon>Odontellaceae</taxon>
        <taxon>Pseudictyota</taxon>
    </lineage>
</organism>
<dbReference type="AlphaFoldDB" id="A0A7R9VZR3"/>
<protein>
    <submittedName>
        <fullName evidence="2">Uncharacterized protein</fullName>
    </submittedName>
</protein>